<dbReference type="Gene3D" id="3.60.120.10">
    <property type="entry name" value="Anthranilate synthase"/>
    <property type="match status" value="1"/>
</dbReference>
<proteinExistence type="predicted"/>
<comment type="caution">
    <text evidence="5">The sequence shown here is derived from an EMBL/GenBank/DDBJ whole genome shotgun (WGS) entry which is preliminary data.</text>
</comment>
<evidence type="ECO:0000256" key="2">
    <source>
        <dbReference type="ARBA" id="ARBA00022679"/>
    </source>
</evidence>
<evidence type="ECO:0000313" key="6">
    <source>
        <dbReference type="Proteomes" id="UP001185012"/>
    </source>
</evidence>
<dbReference type="Pfam" id="PF00425">
    <property type="entry name" value="Chorismate_bind"/>
    <property type="match status" value="1"/>
</dbReference>
<organism evidence="5 6">
    <name type="scientific">Desmospora profundinema</name>
    <dbReference type="NCBI Taxonomy" id="1571184"/>
    <lineage>
        <taxon>Bacteria</taxon>
        <taxon>Bacillati</taxon>
        <taxon>Bacillota</taxon>
        <taxon>Bacilli</taxon>
        <taxon>Bacillales</taxon>
        <taxon>Thermoactinomycetaceae</taxon>
        <taxon>Desmospora</taxon>
    </lineage>
</organism>
<dbReference type="InterPro" id="IPR019999">
    <property type="entry name" value="Anth_synth_I-like"/>
</dbReference>
<dbReference type="SUPFAM" id="SSF56322">
    <property type="entry name" value="ADC synthase"/>
    <property type="match status" value="1"/>
</dbReference>
<dbReference type="PANTHER" id="PTHR11236:SF50">
    <property type="entry name" value="AMINODEOXYCHORISMATE SYNTHASE COMPONENT 1"/>
    <property type="match status" value="1"/>
</dbReference>
<evidence type="ECO:0000256" key="1">
    <source>
        <dbReference type="ARBA" id="ARBA00013139"/>
    </source>
</evidence>
<dbReference type="InterPro" id="IPR006805">
    <property type="entry name" value="Anth_synth_I_N"/>
</dbReference>
<keyword evidence="5" id="KW-0032">Aminotransferase</keyword>
<dbReference type="NCBIfam" id="TIGR00553">
    <property type="entry name" value="pabB"/>
    <property type="match status" value="1"/>
</dbReference>
<sequence>MRVAVDKWKRTWETERLFREMTAGFPDRWLLDSCGKGRYTVMAWDPWERIALWDDQGADPLDALESLLVRLPHVDAPNGAPPFLAGVLGWLGYELAWRWHAIGKPKRRHHSLPDGMWMVPRKVMVMDAKLRETWVCVLDEADPEGELARLSERLNRLPVTGEEGNRPGELLAPLTPVISRDHYRKQMARIKEAIARGDIYQANFTYRVEGKVAGEPWELYRSLRRANPGVYAAYIEGDGYALLSSSPEQFVRWSGSHIETKPIKGTRPRGVTSEADAREKAALAASEKDQAELVMIVDLERNDLGQVCDIGSIRVPRLFDLEPHPTVWHQVAVVEGRLKPQTTPGAIFRAVFPGGSITGAPKLRSMQVIHQLETGRRGVYTGSIGYIDPRGFGEWNIAIRTMTWSGGEEADLSYHVGGGIVWDSDPDAEYEETLAKGRGMSEAVRQWAAKKVKA</sequence>
<reference evidence="5 6" key="1">
    <citation type="submission" date="2023-07" db="EMBL/GenBank/DDBJ databases">
        <title>Genomic Encyclopedia of Type Strains, Phase IV (KMG-IV): sequencing the most valuable type-strain genomes for metagenomic binning, comparative biology and taxonomic classification.</title>
        <authorList>
            <person name="Goeker M."/>
        </authorList>
    </citation>
    <scope>NUCLEOTIDE SEQUENCE [LARGE SCALE GENOMIC DNA]</scope>
    <source>
        <strain evidence="5 6">DSM 45903</strain>
    </source>
</reference>
<dbReference type="InterPro" id="IPR005802">
    <property type="entry name" value="ADC_synth_comp_1"/>
</dbReference>
<gene>
    <name evidence="5" type="ORF">JOE21_001978</name>
</gene>
<protein>
    <recommendedName>
        <fullName evidence="1">aminodeoxychorismate synthase</fullName>
        <ecNumber evidence="1">2.6.1.85</ecNumber>
    </recommendedName>
</protein>
<dbReference type="EMBL" id="JAVDQG010000004">
    <property type="protein sequence ID" value="MDR6225972.1"/>
    <property type="molecule type" value="Genomic_DNA"/>
</dbReference>
<dbReference type="Pfam" id="PF04715">
    <property type="entry name" value="Anth_synt_I_N"/>
    <property type="match status" value="1"/>
</dbReference>
<dbReference type="EC" id="2.6.1.85" evidence="1"/>
<dbReference type="Proteomes" id="UP001185012">
    <property type="component" value="Unassembled WGS sequence"/>
</dbReference>
<dbReference type="PRINTS" id="PR00095">
    <property type="entry name" value="ANTSNTHASEI"/>
</dbReference>
<evidence type="ECO:0000313" key="5">
    <source>
        <dbReference type="EMBL" id="MDR6225972.1"/>
    </source>
</evidence>
<dbReference type="GO" id="GO:0046820">
    <property type="term" value="F:4-amino-4-deoxychorismate synthase activity"/>
    <property type="evidence" value="ECO:0007669"/>
    <property type="project" value="UniProtKB-EC"/>
</dbReference>
<dbReference type="InterPro" id="IPR005801">
    <property type="entry name" value="ADC_synthase"/>
</dbReference>
<keyword evidence="2 5" id="KW-0808">Transferase</keyword>
<feature type="domain" description="Anthranilate synthase component I N-terminal" evidence="4">
    <location>
        <begin position="16"/>
        <end position="134"/>
    </location>
</feature>
<feature type="domain" description="Chorismate-utilising enzyme C-terminal" evidence="3">
    <location>
        <begin position="180"/>
        <end position="436"/>
    </location>
</feature>
<name>A0ABU1IMG4_9BACL</name>
<dbReference type="RefSeq" id="WP_309865265.1">
    <property type="nucleotide sequence ID" value="NZ_JAVDQG010000004.1"/>
</dbReference>
<dbReference type="InterPro" id="IPR015890">
    <property type="entry name" value="Chorismate_C"/>
</dbReference>
<dbReference type="PANTHER" id="PTHR11236">
    <property type="entry name" value="AMINOBENZOATE/ANTHRANILATE SYNTHASE"/>
    <property type="match status" value="1"/>
</dbReference>
<keyword evidence="6" id="KW-1185">Reference proteome</keyword>
<evidence type="ECO:0000259" key="4">
    <source>
        <dbReference type="Pfam" id="PF04715"/>
    </source>
</evidence>
<evidence type="ECO:0000259" key="3">
    <source>
        <dbReference type="Pfam" id="PF00425"/>
    </source>
</evidence>
<accession>A0ABU1IMG4</accession>